<feature type="compositionally biased region" description="Basic and acidic residues" evidence="7">
    <location>
        <begin position="44"/>
        <end position="64"/>
    </location>
</feature>
<dbReference type="GO" id="GO:0005634">
    <property type="term" value="C:nucleus"/>
    <property type="evidence" value="ECO:0007669"/>
    <property type="project" value="UniProtKB-SubCell"/>
</dbReference>
<proteinExistence type="predicted"/>
<dbReference type="SMART" id="SM00490">
    <property type="entry name" value="HELICc"/>
    <property type="match status" value="1"/>
</dbReference>
<keyword evidence="5" id="KW-0067">ATP-binding</keyword>
<keyword evidence="2" id="KW-0547">Nucleotide-binding</keyword>
<evidence type="ECO:0000256" key="6">
    <source>
        <dbReference type="ARBA" id="ARBA00023242"/>
    </source>
</evidence>
<comment type="subcellular location">
    <subcellularLocation>
        <location evidence="1">Nucleus</location>
    </subcellularLocation>
</comment>
<dbReference type="CDD" id="cd18795">
    <property type="entry name" value="SF2_C_Ski2"/>
    <property type="match status" value="1"/>
</dbReference>
<dbReference type="InterPro" id="IPR012961">
    <property type="entry name" value="Ski2/MTR4_C"/>
</dbReference>
<dbReference type="InterPro" id="IPR027417">
    <property type="entry name" value="P-loop_NTPase"/>
</dbReference>
<dbReference type="PIRSF" id="PIRSF005198">
    <property type="entry name" value="Antiviral_helicase_SKI2"/>
    <property type="match status" value="1"/>
</dbReference>
<dbReference type="Proteomes" id="UP000324585">
    <property type="component" value="Unassembled WGS sequence"/>
</dbReference>
<dbReference type="InterPro" id="IPR011545">
    <property type="entry name" value="DEAD/DEAH_box_helicase_dom"/>
</dbReference>
<dbReference type="InterPro" id="IPR048392">
    <property type="entry name" value="MTR4-like_stalk"/>
</dbReference>
<dbReference type="GO" id="GO:0005524">
    <property type="term" value="F:ATP binding"/>
    <property type="evidence" value="ECO:0007669"/>
    <property type="project" value="UniProtKB-KW"/>
</dbReference>
<dbReference type="Pfam" id="PF13234">
    <property type="entry name" value="MTR4_beta-barrel"/>
    <property type="match status" value="1"/>
</dbReference>
<evidence type="ECO:0000256" key="3">
    <source>
        <dbReference type="ARBA" id="ARBA00022801"/>
    </source>
</evidence>
<feature type="compositionally biased region" description="Basic and acidic residues" evidence="7">
    <location>
        <begin position="26"/>
        <end position="38"/>
    </location>
</feature>
<evidence type="ECO:0000256" key="7">
    <source>
        <dbReference type="SAM" id="MobiDB-lite"/>
    </source>
</evidence>
<protein>
    <submittedName>
        <fullName evidence="10">Superkiller viralicidic activity 2-like 2</fullName>
    </submittedName>
</protein>
<dbReference type="PANTHER" id="PTHR12131:SF7">
    <property type="entry name" value="EXOSOME RNA HELICASE MTR4"/>
    <property type="match status" value="1"/>
</dbReference>
<dbReference type="SUPFAM" id="SSF52540">
    <property type="entry name" value="P-loop containing nucleoside triphosphate hydrolases"/>
    <property type="match status" value="1"/>
</dbReference>
<dbReference type="PROSITE" id="PS51192">
    <property type="entry name" value="HELICASE_ATP_BIND_1"/>
    <property type="match status" value="1"/>
</dbReference>
<dbReference type="CDD" id="cd18024">
    <property type="entry name" value="DEXHc_Mtr4-like"/>
    <property type="match status" value="1"/>
</dbReference>
<name>A0A5J4YIN4_PORPP</name>
<dbReference type="EMBL" id="VRMN01000016">
    <property type="protein sequence ID" value="KAA8491098.1"/>
    <property type="molecule type" value="Genomic_DNA"/>
</dbReference>
<comment type="caution">
    <text evidence="10">The sequence shown here is derived from an EMBL/GenBank/DDBJ whole genome shotgun (WGS) entry which is preliminary data.</text>
</comment>
<evidence type="ECO:0000256" key="1">
    <source>
        <dbReference type="ARBA" id="ARBA00004123"/>
    </source>
</evidence>
<evidence type="ECO:0000313" key="11">
    <source>
        <dbReference type="Proteomes" id="UP000324585"/>
    </source>
</evidence>
<evidence type="ECO:0000259" key="9">
    <source>
        <dbReference type="PROSITE" id="PS51194"/>
    </source>
</evidence>
<dbReference type="InterPro" id="IPR001650">
    <property type="entry name" value="Helicase_C-like"/>
</dbReference>
<dbReference type="SMART" id="SM01142">
    <property type="entry name" value="DSHCT"/>
    <property type="match status" value="1"/>
</dbReference>
<dbReference type="Gene3D" id="1.20.1500.20">
    <property type="match status" value="1"/>
</dbReference>
<keyword evidence="6" id="KW-0539">Nucleus</keyword>
<dbReference type="OMA" id="IMLKNYN"/>
<feature type="domain" description="Helicase C-terminal" evidence="9">
    <location>
        <begin position="411"/>
        <end position="580"/>
    </location>
</feature>
<dbReference type="PANTHER" id="PTHR12131">
    <property type="entry name" value="ATP-DEPENDENT RNA AND DNA HELICASE"/>
    <property type="match status" value="1"/>
</dbReference>
<dbReference type="Pfam" id="PF00271">
    <property type="entry name" value="Helicase_C"/>
    <property type="match status" value="1"/>
</dbReference>
<dbReference type="PROSITE" id="PS51194">
    <property type="entry name" value="HELICASE_CTER"/>
    <property type="match status" value="1"/>
</dbReference>
<sequence length="1066" mass="119494">MDEILFDVFQGGKRKAEPSDGAAARAAKEARPSAEARRPAAKNEALESNRQMKAEAHVVKEHEGSAPLVAKTDREDRPRPYSFGVRVESKGTFCTHDVSLPAGHTMEEYERNVKAKQAALDASAKGPAKHYKFTLDAFQQESVNCLEKNESVLVAAHTSAGKTAIAEYAIAMSFREKQRVIYTSPIKALSNQKFRELQEEFEDVGLMTGDVTINMKASCLVMTTEILRSMLYRGSELVHEIAWVIFDEVHYMRDKERGVVWEETIILVPENVRFVFLSATIPNAREFSEWISQLKRQPCHTVYTDTRPVPLQHYLFASGSSGLHLVVNEKGEFLENSFERALAELSSNTENTQAQLRTTISGKAAAQARLRQTHSKSMDCGKLLNMLVDKGYQPVIVFAFARKETEQYATRLAKSNFNTEEEADLVQQVFDSAMEALSAEDQSLPQLTDSLPLLKRGVGIHHSGLLPILKELVEILFQEGLIKVLFATETFAMGLNMPAKTVVFTAVRKYDGEKNRLISGGEYIQMSGRAGRRGLDERGMTVIMIDEKLEPADAKSILKGVSLPLKSTFKLKYNMLLNLLRSEEADPEYVITRSFAQFQADAALPDNEKHLVDLERQKEAIESSFPTKLEDVQMYVRLERTRKKLMADYRRIVYAPKHVNPWLERSRLVSVCDFDTDEDWGWGIVIGPPIERQNIGASQRMSGLANSADRWFFTALLLCVPGSDANGQRPTPAAHSPAGGHWLIVTCSLKLLRSVSAIKIQGIRNHDALASFEARKAIGARIQETLKRKNYNPEILDAVHEMHIADPQLPHLLKRISKLDEMIRANPVHLTYGEAERKELVVKYDELSSVLKQIKATEIEVLQGKGLILTQELRQMTRVLQRLLFVDQDNIVTVKGRVAAEVQTGDELVLTELMLNGSFNELSTPVLVSVLSCFVFDENVDESYNPFVVEALRSAYGLVEQVARHVGTQKAECKLNIDIDEYVKTFRSGAMGVVYQWCMGKSFQEVASMTDMFEGSIIRVFRRLEELLRQLGAAAKGIGNTELHAHFEAAGATLKRGVAFQASLYL</sequence>
<dbReference type="GO" id="GO:0003723">
    <property type="term" value="F:RNA binding"/>
    <property type="evidence" value="ECO:0007669"/>
    <property type="project" value="InterPro"/>
</dbReference>
<evidence type="ECO:0000313" key="10">
    <source>
        <dbReference type="EMBL" id="KAA8491098.1"/>
    </source>
</evidence>
<gene>
    <name evidence="10" type="ORF">FVE85_4515</name>
</gene>
<accession>A0A5J4YIN4</accession>
<dbReference type="SMART" id="SM00487">
    <property type="entry name" value="DEXDc"/>
    <property type="match status" value="1"/>
</dbReference>
<dbReference type="Pfam" id="PF08148">
    <property type="entry name" value="DSHCT"/>
    <property type="match status" value="1"/>
</dbReference>
<dbReference type="Pfam" id="PF00270">
    <property type="entry name" value="DEAD"/>
    <property type="match status" value="1"/>
</dbReference>
<feature type="domain" description="Helicase ATP-binding" evidence="8">
    <location>
        <begin position="143"/>
        <end position="299"/>
    </location>
</feature>
<dbReference type="OrthoDB" id="64767at2759"/>
<reference evidence="11" key="1">
    <citation type="journal article" date="2019" name="Nat. Commun.">
        <title>Expansion of phycobilisome linker gene families in mesophilic red algae.</title>
        <authorList>
            <person name="Lee J."/>
            <person name="Kim D."/>
            <person name="Bhattacharya D."/>
            <person name="Yoon H.S."/>
        </authorList>
    </citation>
    <scope>NUCLEOTIDE SEQUENCE [LARGE SCALE GENOMIC DNA]</scope>
    <source>
        <strain evidence="11">CCMP 1328</strain>
    </source>
</reference>
<keyword evidence="4" id="KW-0347">Helicase</keyword>
<dbReference type="GO" id="GO:0006401">
    <property type="term" value="P:RNA catabolic process"/>
    <property type="evidence" value="ECO:0007669"/>
    <property type="project" value="InterPro"/>
</dbReference>
<evidence type="ECO:0000256" key="5">
    <source>
        <dbReference type="ARBA" id="ARBA00022840"/>
    </source>
</evidence>
<keyword evidence="3" id="KW-0378">Hydrolase</keyword>
<keyword evidence="11" id="KW-1185">Reference proteome</keyword>
<dbReference type="InterPro" id="IPR016438">
    <property type="entry name" value="SKI2-like"/>
</dbReference>
<dbReference type="Gene3D" id="3.40.50.300">
    <property type="entry name" value="P-loop containing nucleotide triphosphate hydrolases"/>
    <property type="match status" value="2"/>
</dbReference>
<evidence type="ECO:0000256" key="4">
    <source>
        <dbReference type="ARBA" id="ARBA00022806"/>
    </source>
</evidence>
<dbReference type="GO" id="GO:0016787">
    <property type="term" value="F:hydrolase activity"/>
    <property type="evidence" value="ECO:0007669"/>
    <property type="project" value="UniProtKB-KW"/>
</dbReference>
<organism evidence="10 11">
    <name type="scientific">Porphyridium purpureum</name>
    <name type="common">Red alga</name>
    <name type="synonym">Porphyridium cruentum</name>
    <dbReference type="NCBI Taxonomy" id="35688"/>
    <lineage>
        <taxon>Eukaryota</taxon>
        <taxon>Rhodophyta</taxon>
        <taxon>Bangiophyceae</taxon>
        <taxon>Porphyridiales</taxon>
        <taxon>Porphyridiaceae</taxon>
        <taxon>Porphyridium</taxon>
    </lineage>
</organism>
<dbReference type="InterPro" id="IPR025696">
    <property type="entry name" value="Beta-barrel_MTR4"/>
</dbReference>
<dbReference type="InterPro" id="IPR050699">
    <property type="entry name" value="RNA-DNA_Helicase"/>
</dbReference>
<feature type="region of interest" description="Disordered" evidence="7">
    <location>
        <begin position="1"/>
        <end position="77"/>
    </location>
</feature>
<dbReference type="AlphaFoldDB" id="A0A5J4YIN4"/>
<dbReference type="GO" id="GO:0003724">
    <property type="term" value="F:RNA helicase activity"/>
    <property type="evidence" value="ECO:0007669"/>
    <property type="project" value="InterPro"/>
</dbReference>
<dbReference type="Gene3D" id="1.10.3380.30">
    <property type="match status" value="1"/>
</dbReference>
<dbReference type="Gene3D" id="2.40.30.300">
    <property type="match status" value="1"/>
</dbReference>
<dbReference type="GO" id="GO:0000460">
    <property type="term" value="P:maturation of 5.8S rRNA"/>
    <property type="evidence" value="ECO:0007669"/>
    <property type="project" value="TreeGrafter"/>
</dbReference>
<dbReference type="FunFam" id="3.40.50.300:FF:000083">
    <property type="entry name" value="ATP-dependent RNA helicase DOB1"/>
    <property type="match status" value="1"/>
</dbReference>
<dbReference type="InterPro" id="IPR014001">
    <property type="entry name" value="Helicase_ATP-bd"/>
</dbReference>
<evidence type="ECO:0000259" key="8">
    <source>
        <dbReference type="PROSITE" id="PS51192"/>
    </source>
</evidence>
<evidence type="ECO:0000256" key="2">
    <source>
        <dbReference type="ARBA" id="ARBA00022741"/>
    </source>
</evidence>
<dbReference type="FunFam" id="3.40.50.300:FF:000141">
    <property type="entry name" value="ATP-dependent RNA helicase DOB1"/>
    <property type="match status" value="1"/>
</dbReference>
<dbReference type="Pfam" id="PF21408">
    <property type="entry name" value="MTR4-like_stalk"/>
    <property type="match status" value="1"/>
</dbReference>